<sequence>MILALFVCAFIGLNNGFRVLVVFPLCAPSHHILGRSVATNLLESGHEVVLITCFPDKEKKINLTQIDQSHVFELAQKRNNKNFEEEFKLKNLVGRKNYVDSLSFYYIAHDIHKWFLTDDVMLNLLIDTQQHFDAVVIEWFFSTLFAGIAQVFQAPLIWVSTTEAHWQVLKLVDEISNPTYTIDMFSENNPPLNFLERAVELWNVFKKYIFLTCIVEPLEKNVYNSVYKPIGEKRNVTIPSFEDAAYNASLLLLNSHSSIALPFKLPQNVKSIGGYHIDIKSKPLSQDLQKLMDEAKHGVIYFSMGLNLKSKDMTDNMRDSLLKMFSELKETIIWKFERDLENVPKNIYLTKWAPQQSILAHPNLKMFITHGGQLSTTEAIHHGVPIVGIPVFGDQHINMRNAVEKGFGIAVDLSEDMVGELTAAIQEILNNLSYKNKAKELSALFHYRQMTPQKELVHWVEYAIRTRGALHLRSPALNVPLYQKLYLDLLLTFVFVIYVLRKVFNMLFPKKSSLKVKIS</sequence>
<dbReference type="PANTHER" id="PTHR48043">
    <property type="entry name" value="EG:EG0003.4 PROTEIN-RELATED"/>
    <property type="match status" value="1"/>
</dbReference>
<dbReference type="Gene3D" id="3.40.50.2000">
    <property type="entry name" value="Glycogen Phosphorylase B"/>
    <property type="match status" value="1"/>
</dbReference>
<protein>
    <recommendedName>
        <fullName evidence="8">Glucuronosyltransferase</fullName>
    </recommendedName>
</protein>
<dbReference type="CDD" id="cd03784">
    <property type="entry name" value="GT1_Gtf-like"/>
    <property type="match status" value="1"/>
</dbReference>
<evidence type="ECO:0008006" key="8">
    <source>
        <dbReference type="Google" id="ProtNLM"/>
    </source>
</evidence>
<evidence type="ECO:0000256" key="3">
    <source>
        <dbReference type="ARBA" id="ARBA00022679"/>
    </source>
</evidence>
<evidence type="ECO:0000256" key="4">
    <source>
        <dbReference type="SAM" id="Phobius"/>
    </source>
</evidence>
<dbReference type="InterPro" id="IPR050271">
    <property type="entry name" value="UDP-glycosyltransferase"/>
</dbReference>
<reference evidence="6" key="1">
    <citation type="submission" date="2021-12" db="EMBL/GenBank/DDBJ databases">
        <authorList>
            <person name="King R."/>
        </authorList>
    </citation>
    <scope>NUCLEOTIDE SEQUENCE</scope>
</reference>
<dbReference type="InterPro" id="IPR002213">
    <property type="entry name" value="UDP_glucos_trans"/>
</dbReference>
<evidence type="ECO:0000256" key="5">
    <source>
        <dbReference type="SAM" id="SignalP"/>
    </source>
</evidence>
<dbReference type="Pfam" id="PF00201">
    <property type="entry name" value="UDPGT"/>
    <property type="match status" value="1"/>
</dbReference>
<keyword evidence="4" id="KW-0472">Membrane</keyword>
<dbReference type="OrthoDB" id="5835829at2759"/>
<evidence type="ECO:0000256" key="1">
    <source>
        <dbReference type="ARBA" id="ARBA00009995"/>
    </source>
</evidence>
<dbReference type="AlphaFoldDB" id="A0A9N9WIS0"/>
<keyword evidence="5" id="KW-0732">Signal</keyword>
<keyword evidence="4" id="KW-0812">Transmembrane</keyword>
<name>A0A9N9WIS0_9NEOP</name>
<keyword evidence="7" id="KW-1185">Reference proteome</keyword>
<keyword evidence="3" id="KW-0808">Transferase</keyword>
<keyword evidence="4" id="KW-1133">Transmembrane helix</keyword>
<dbReference type="FunFam" id="3.40.50.2000:FF:000050">
    <property type="entry name" value="UDP-glucuronosyltransferase"/>
    <property type="match status" value="1"/>
</dbReference>
<proteinExistence type="inferred from homology"/>
<reference evidence="6" key="2">
    <citation type="submission" date="2022-10" db="EMBL/GenBank/DDBJ databases">
        <authorList>
            <consortium name="ENA_rothamsted_submissions"/>
            <consortium name="culmorum"/>
            <person name="King R."/>
        </authorList>
    </citation>
    <scope>NUCLEOTIDE SEQUENCE</scope>
</reference>
<organism evidence="6 7">
    <name type="scientific">Diatraea saccharalis</name>
    <name type="common">sugarcane borer</name>
    <dbReference type="NCBI Taxonomy" id="40085"/>
    <lineage>
        <taxon>Eukaryota</taxon>
        <taxon>Metazoa</taxon>
        <taxon>Ecdysozoa</taxon>
        <taxon>Arthropoda</taxon>
        <taxon>Hexapoda</taxon>
        <taxon>Insecta</taxon>
        <taxon>Pterygota</taxon>
        <taxon>Neoptera</taxon>
        <taxon>Endopterygota</taxon>
        <taxon>Lepidoptera</taxon>
        <taxon>Glossata</taxon>
        <taxon>Ditrysia</taxon>
        <taxon>Pyraloidea</taxon>
        <taxon>Crambidae</taxon>
        <taxon>Crambinae</taxon>
        <taxon>Diatraea</taxon>
    </lineage>
</organism>
<dbReference type="SUPFAM" id="SSF53756">
    <property type="entry name" value="UDP-Glycosyltransferase/glycogen phosphorylase"/>
    <property type="match status" value="1"/>
</dbReference>
<keyword evidence="2" id="KW-0328">Glycosyltransferase</keyword>
<evidence type="ECO:0000313" key="6">
    <source>
        <dbReference type="EMBL" id="CAG9793354.1"/>
    </source>
</evidence>
<feature type="chain" id="PRO_5040376624" description="Glucuronosyltransferase" evidence="5">
    <location>
        <begin position="17"/>
        <end position="519"/>
    </location>
</feature>
<dbReference type="PANTHER" id="PTHR48043:SF159">
    <property type="entry name" value="EG:EG0003.4 PROTEIN-RELATED"/>
    <property type="match status" value="1"/>
</dbReference>
<gene>
    <name evidence="6" type="ORF">DIATSA_LOCUS10805</name>
</gene>
<dbReference type="GO" id="GO:0008194">
    <property type="term" value="F:UDP-glycosyltransferase activity"/>
    <property type="evidence" value="ECO:0007669"/>
    <property type="project" value="InterPro"/>
</dbReference>
<feature type="signal peptide" evidence="5">
    <location>
        <begin position="1"/>
        <end position="16"/>
    </location>
</feature>
<evidence type="ECO:0000313" key="7">
    <source>
        <dbReference type="Proteomes" id="UP001153714"/>
    </source>
</evidence>
<evidence type="ECO:0000256" key="2">
    <source>
        <dbReference type="ARBA" id="ARBA00022676"/>
    </source>
</evidence>
<comment type="similarity">
    <text evidence="1">Belongs to the UDP-glycosyltransferase family.</text>
</comment>
<dbReference type="Proteomes" id="UP001153714">
    <property type="component" value="Chromosome 5"/>
</dbReference>
<dbReference type="EMBL" id="OU893336">
    <property type="protein sequence ID" value="CAG9793354.1"/>
    <property type="molecule type" value="Genomic_DNA"/>
</dbReference>
<feature type="transmembrane region" description="Helical" evidence="4">
    <location>
        <begin position="485"/>
        <end position="504"/>
    </location>
</feature>
<accession>A0A9N9WIS0</accession>